<dbReference type="NCBIfam" id="NF003661">
    <property type="entry name" value="PRK05291.1-3"/>
    <property type="match status" value="1"/>
</dbReference>
<reference evidence="13 14" key="1">
    <citation type="journal article" date="2016" name="Nat. Commun.">
        <title>Thousands of microbial genomes shed light on interconnected biogeochemical processes in an aquifer system.</title>
        <authorList>
            <person name="Anantharaman K."/>
            <person name="Brown C.T."/>
            <person name="Hug L.A."/>
            <person name="Sharon I."/>
            <person name="Castelle C.J."/>
            <person name="Probst A.J."/>
            <person name="Thomas B.C."/>
            <person name="Singh A."/>
            <person name="Wilkins M.J."/>
            <person name="Karaoz U."/>
            <person name="Brodie E.L."/>
            <person name="Williams K.H."/>
            <person name="Hubbard S.S."/>
            <person name="Banfield J.F."/>
        </authorList>
    </citation>
    <scope>NUCLEOTIDE SEQUENCE [LARGE SCALE GENOMIC DNA]</scope>
</reference>
<feature type="binding site" evidence="10">
    <location>
        <begin position="273"/>
        <end position="276"/>
    </location>
    <ligand>
        <name>GTP</name>
        <dbReference type="ChEBI" id="CHEBI:37565"/>
    </ligand>
</feature>
<dbReference type="AlphaFoldDB" id="A0A1F6GF38"/>
<feature type="binding site" evidence="10">
    <location>
        <position position="253"/>
    </location>
    <ligand>
        <name>K(+)</name>
        <dbReference type="ChEBI" id="CHEBI:29103"/>
    </ligand>
</feature>
<comment type="caution">
    <text evidence="13">The sequence shown here is derived from an EMBL/GenBank/DDBJ whole genome shotgun (WGS) entry which is preliminary data.</text>
</comment>
<dbReference type="InterPro" id="IPR027266">
    <property type="entry name" value="TrmE/GcvT-like"/>
</dbReference>
<dbReference type="InterPro" id="IPR025867">
    <property type="entry name" value="MnmE_helical"/>
</dbReference>
<dbReference type="PANTHER" id="PTHR42714:SF2">
    <property type="entry name" value="TRNA MODIFICATION GTPASE GTPBP3, MITOCHONDRIAL"/>
    <property type="match status" value="1"/>
</dbReference>
<dbReference type="NCBIfam" id="TIGR00450">
    <property type="entry name" value="mnmE_trmE_thdF"/>
    <property type="match status" value="1"/>
</dbReference>
<gene>
    <name evidence="10" type="primary">mnmE</name>
    <name evidence="10" type="synonym">trmE</name>
    <name evidence="13" type="ORF">A2527_04065</name>
</gene>
<evidence type="ECO:0000256" key="4">
    <source>
        <dbReference type="ARBA" id="ARBA00022723"/>
    </source>
</evidence>
<comment type="function">
    <text evidence="10">Exhibits a very high intrinsic GTPase hydrolysis rate. Involved in the addition of a carboxymethylaminomethyl (cmnm) group at the wobble position (U34) of certain tRNAs, forming tRNA-cmnm(5)s(2)U34.</text>
</comment>
<dbReference type="Pfam" id="PF12631">
    <property type="entry name" value="MnmE_helical"/>
    <property type="match status" value="1"/>
</dbReference>
<keyword evidence="4 10" id="KW-0479">Metal-binding</keyword>
<dbReference type="InterPro" id="IPR005225">
    <property type="entry name" value="Small_GTP-bd"/>
</dbReference>
<keyword evidence="6 10" id="KW-0378">Hydrolase</keyword>
<comment type="subunit">
    <text evidence="10">Homodimer. Heterotetramer of two MnmE and two MnmG subunits.</text>
</comment>
<dbReference type="NCBIfam" id="TIGR00231">
    <property type="entry name" value="small_GTP"/>
    <property type="match status" value="1"/>
</dbReference>
<dbReference type="InterPro" id="IPR031168">
    <property type="entry name" value="G_TrmE"/>
</dbReference>
<dbReference type="STRING" id="1817772.A2527_04065"/>
<dbReference type="Gene3D" id="1.20.120.430">
    <property type="entry name" value="tRNA modification GTPase MnmE domain 2"/>
    <property type="match status" value="1"/>
</dbReference>
<feature type="binding site" evidence="10">
    <location>
        <begin position="248"/>
        <end position="254"/>
    </location>
    <ligand>
        <name>GTP</name>
        <dbReference type="ChEBI" id="CHEBI:37565"/>
    </ligand>
</feature>
<comment type="subcellular location">
    <subcellularLocation>
        <location evidence="10">Cytoplasm</location>
    </subcellularLocation>
</comment>
<feature type="binding site" evidence="10">
    <location>
        <position position="123"/>
    </location>
    <ligand>
        <name>(6S)-5-formyl-5,6,7,8-tetrahydrofolate</name>
        <dbReference type="ChEBI" id="CHEBI:57457"/>
    </ligand>
</feature>
<dbReference type="GO" id="GO:0003924">
    <property type="term" value="F:GTPase activity"/>
    <property type="evidence" value="ECO:0007669"/>
    <property type="project" value="UniProtKB-UniRule"/>
</dbReference>
<keyword evidence="5 10" id="KW-0547">Nucleotide-binding</keyword>
<feature type="binding site" evidence="10">
    <location>
        <position position="459"/>
    </location>
    <ligand>
        <name>(6S)-5-formyl-5,6,7,8-tetrahydrofolate</name>
        <dbReference type="ChEBI" id="CHEBI:57457"/>
    </ligand>
</feature>
<evidence type="ECO:0000256" key="5">
    <source>
        <dbReference type="ARBA" id="ARBA00022741"/>
    </source>
</evidence>
<evidence type="ECO:0000256" key="3">
    <source>
        <dbReference type="ARBA" id="ARBA00022694"/>
    </source>
</evidence>
<dbReference type="SUPFAM" id="SSF116878">
    <property type="entry name" value="TrmE connector domain"/>
    <property type="match status" value="1"/>
</dbReference>
<evidence type="ECO:0000256" key="11">
    <source>
        <dbReference type="RuleBase" id="RU003313"/>
    </source>
</evidence>
<dbReference type="PROSITE" id="PS51709">
    <property type="entry name" value="G_TRME"/>
    <property type="match status" value="1"/>
</dbReference>
<evidence type="ECO:0000256" key="2">
    <source>
        <dbReference type="ARBA" id="ARBA00022490"/>
    </source>
</evidence>
<dbReference type="GO" id="GO:0030488">
    <property type="term" value="P:tRNA methylation"/>
    <property type="evidence" value="ECO:0007669"/>
    <property type="project" value="TreeGrafter"/>
</dbReference>
<evidence type="ECO:0000256" key="10">
    <source>
        <dbReference type="HAMAP-Rule" id="MF_00379"/>
    </source>
</evidence>
<evidence type="ECO:0000313" key="13">
    <source>
        <dbReference type="EMBL" id="OGG96737.1"/>
    </source>
</evidence>
<keyword evidence="7 10" id="KW-0460">Magnesium</keyword>
<feature type="binding site" evidence="10">
    <location>
        <position position="250"/>
    </location>
    <ligand>
        <name>K(+)</name>
        <dbReference type="ChEBI" id="CHEBI:29103"/>
    </ligand>
</feature>
<dbReference type="GO" id="GO:0005829">
    <property type="term" value="C:cytosol"/>
    <property type="evidence" value="ECO:0007669"/>
    <property type="project" value="TreeGrafter"/>
</dbReference>
<dbReference type="InterPro" id="IPR027368">
    <property type="entry name" value="MnmE_dom2"/>
</dbReference>
<dbReference type="PANTHER" id="PTHR42714">
    <property type="entry name" value="TRNA MODIFICATION GTPASE GTPBP3"/>
    <property type="match status" value="1"/>
</dbReference>
<feature type="binding site" evidence="10">
    <location>
        <position position="84"/>
    </location>
    <ligand>
        <name>(6S)-5-formyl-5,6,7,8-tetrahydrofolate</name>
        <dbReference type="ChEBI" id="CHEBI:57457"/>
    </ligand>
</feature>
<dbReference type="CDD" id="cd14858">
    <property type="entry name" value="TrmE_N"/>
    <property type="match status" value="1"/>
</dbReference>
<comment type="cofactor">
    <cofactor evidence="10">
        <name>K(+)</name>
        <dbReference type="ChEBI" id="CHEBI:29103"/>
    </cofactor>
    <text evidence="10">Binds 1 potassium ion per subunit.</text>
</comment>
<sequence length="459" mass="50021">MGRFDDCIVGPATAPGEAGVAVVRLSGPGALAIASKFFFPKHQGPLKTWQLYYGWLKVKDKTLDEALLAWFKAPKSYTAEEVVEIQSHGGGLITKKIIELCLEAGARLARPGEFTMRAFVNGRIDLTQAEAVGDLIAAKTERALEMVVNQLKGRLYEKIQALKEEVGWALALVNASLDFPEEEVVFSKQGELLARLNPVKQKMEKLLETAQKAQILREGYRLVLAGEPNVGKSSLLNGLLEEARAIVTNLPGTTRDPIAESLSIEGVPVRLVDTAGLRPTTDIIEAQGIEKTLNEVAKADLLLWVIDGSDPHWELALPPLIEAQAQSHQMKRLLVLNKMDLADSSPQVPAHLKNLEQVEISALEEEGLAKLKAKIGEFIKGHLGELSEDSMLTNLRQEQAARLGLEAIKGALAALKMGEGEELLAIDLSQCLTHLGEIVGETTPDDLLERIFSNFCIGK</sequence>
<dbReference type="SUPFAM" id="SSF52540">
    <property type="entry name" value="P-loop containing nucleoside triphosphate hydrolases"/>
    <property type="match status" value="1"/>
</dbReference>
<dbReference type="InterPro" id="IPR006073">
    <property type="entry name" value="GTP-bd"/>
</dbReference>
<evidence type="ECO:0000259" key="12">
    <source>
        <dbReference type="PROSITE" id="PS51709"/>
    </source>
</evidence>
<dbReference type="Pfam" id="PF01926">
    <property type="entry name" value="MMR_HSR1"/>
    <property type="match status" value="1"/>
</dbReference>
<feature type="domain" description="TrmE-type G" evidence="12">
    <location>
        <begin position="219"/>
        <end position="380"/>
    </location>
</feature>
<dbReference type="InterPro" id="IPR004520">
    <property type="entry name" value="GTPase_MnmE"/>
</dbReference>
<proteinExistence type="inferred from homology"/>
<keyword evidence="3 10" id="KW-0819">tRNA processing</keyword>
<dbReference type="InterPro" id="IPR027417">
    <property type="entry name" value="P-loop_NTPase"/>
</dbReference>
<dbReference type="CDD" id="cd04164">
    <property type="entry name" value="trmE"/>
    <property type="match status" value="1"/>
</dbReference>
<dbReference type="InterPro" id="IPR018948">
    <property type="entry name" value="GTP-bd_TrmE_N"/>
</dbReference>
<feature type="binding site" evidence="10">
    <location>
        <position position="254"/>
    </location>
    <ligand>
        <name>Mg(2+)</name>
        <dbReference type="ChEBI" id="CHEBI:18420"/>
    </ligand>
</feature>
<protein>
    <recommendedName>
        <fullName evidence="10">tRNA modification GTPase MnmE</fullName>
        <ecNumber evidence="10">3.6.-.-</ecNumber>
    </recommendedName>
</protein>
<evidence type="ECO:0000256" key="7">
    <source>
        <dbReference type="ARBA" id="ARBA00022842"/>
    </source>
</evidence>
<keyword evidence="8 10" id="KW-0630">Potassium</keyword>
<organism evidence="13 14">
    <name type="scientific">Candidatus Lambdaproteobacteria bacterium RIFOXYD2_FULL_50_16</name>
    <dbReference type="NCBI Taxonomy" id="1817772"/>
    <lineage>
        <taxon>Bacteria</taxon>
        <taxon>Pseudomonadati</taxon>
        <taxon>Pseudomonadota</taxon>
        <taxon>Candidatus Lambdaproteobacteria</taxon>
    </lineage>
</organism>
<dbReference type="GO" id="GO:0046872">
    <property type="term" value="F:metal ion binding"/>
    <property type="evidence" value="ECO:0007669"/>
    <property type="project" value="UniProtKB-KW"/>
</dbReference>
<feature type="binding site" evidence="10">
    <location>
        <position position="233"/>
    </location>
    <ligand>
        <name>Mg(2+)</name>
        <dbReference type="ChEBI" id="CHEBI:18420"/>
    </ligand>
</feature>
<evidence type="ECO:0000256" key="9">
    <source>
        <dbReference type="ARBA" id="ARBA00023134"/>
    </source>
</evidence>
<accession>A0A1F6GF38</accession>
<evidence type="ECO:0000313" key="14">
    <source>
        <dbReference type="Proteomes" id="UP000178449"/>
    </source>
</evidence>
<evidence type="ECO:0000256" key="8">
    <source>
        <dbReference type="ARBA" id="ARBA00022958"/>
    </source>
</evidence>
<feature type="binding site" evidence="10">
    <location>
        <position position="248"/>
    </location>
    <ligand>
        <name>K(+)</name>
        <dbReference type="ChEBI" id="CHEBI:29103"/>
    </ligand>
</feature>
<feature type="binding site" evidence="10">
    <location>
        <position position="24"/>
    </location>
    <ligand>
        <name>(6S)-5-formyl-5,6,7,8-tetrahydrofolate</name>
        <dbReference type="ChEBI" id="CHEBI:57457"/>
    </ligand>
</feature>
<feature type="binding site" evidence="10">
    <location>
        <position position="229"/>
    </location>
    <ligand>
        <name>K(+)</name>
        <dbReference type="ChEBI" id="CHEBI:29103"/>
    </ligand>
</feature>
<dbReference type="EMBL" id="MFNE01000010">
    <property type="protein sequence ID" value="OGG96737.1"/>
    <property type="molecule type" value="Genomic_DNA"/>
</dbReference>
<dbReference type="Proteomes" id="UP000178449">
    <property type="component" value="Unassembled WGS sequence"/>
</dbReference>
<dbReference type="EC" id="3.6.-.-" evidence="10"/>
<evidence type="ECO:0000256" key="1">
    <source>
        <dbReference type="ARBA" id="ARBA00011043"/>
    </source>
</evidence>
<comment type="similarity">
    <text evidence="1 10 11">Belongs to the TRAFAC class TrmE-Era-EngA-EngB-Septin-like GTPase superfamily. TrmE GTPase family.</text>
</comment>
<feature type="binding site" evidence="10">
    <location>
        <begin position="229"/>
        <end position="234"/>
    </location>
    <ligand>
        <name>GTP</name>
        <dbReference type="ChEBI" id="CHEBI:37565"/>
    </ligand>
</feature>
<dbReference type="HAMAP" id="MF_00379">
    <property type="entry name" value="GTPase_MnmE"/>
    <property type="match status" value="1"/>
</dbReference>
<dbReference type="GO" id="GO:0002098">
    <property type="term" value="P:tRNA wobble uridine modification"/>
    <property type="evidence" value="ECO:0007669"/>
    <property type="project" value="TreeGrafter"/>
</dbReference>
<dbReference type="FunFam" id="3.40.50.300:FF:001376">
    <property type="entry name" value="tRNA modification GTPase MnmE"/>
    <property type="match status" value="1"/>
</dbReference>
<name>A0A1F6GF38_9PROT</name>
<dbReference type="GO" id="GO:0005525">
    <property type="term" value="F:GTP binding"/>
    <property type="evidence" value="ECO:0007669"/>
    <property type="project" value="UniProtKB-UniRule"/>
</dbReference>
<evidence type="ECO:0000256" key="6">
    <source>
        <dbReference type="ARBA" id="ARBA00022801"/>
    </source>
</evidence>
<comment type="caution">
    <text evidence="10">Lacks conserved residue(s) required for the propagation of feature annotation.</text>
</comment>
<dbReference type="Gene3D" id="3.30.1360.120">
    <property type="entry name" value="Probable tRNA modification gtpase trme, domain 1"/>
    <property type="match status" value="1"/>
</dbReference>
<keyword evidence="9 10" id="KW-0342">GTP-binding</keyword>
<dbReference type="Gene3D" id="3.40.50.300">
    <property type="entry name" value="P-loop containing nucleotide triphosphate hydrolases"/>
    <property type="match status" value="1"/>
</dbReference>
<dbReference type="Pfam" id="PF10396">
    <property type="entry name" value="TrmE_N"/>
    <property type="match status" value="1"/>
</dbReference>
<keyword evidence="2 10" id="KW-0963">Cytoplasm</keyword>